<comment type="caution">
    <text evidence="3">The sequence shown here is derived from an EMBL/GenBank/DDBJ whole genome shotgun (WGS) entry which is preliminary data.</text>
</comment>
<proteinExistence type="predicted"/>
<dbReference type="AlphaFoldDB" id="A0AAD9Y761"/>
<dbReference type="Proteomes" id="UP001281614">
    <property type="component" value="Unassembled WGS sequence"/>
</dbReference>
<feature type="domain" description="HTH psq-type" evidence="2">
    <location>
        <begin position="1"/>
        <end position="46"/>
    </location>
</feature>
<dbReference type="GO" id="GO:0003677">
    <property type="term" value="F:DNA binding"/>
    <property type="evidence" value="ECO:0007669"/>
    <property type="project" value="UniProtKB-UniRule"/>
</dbReference>
<reference evidence="3" key="1">
    <citation type="submission" date="2023-02" db="EMBL/GenBank/DDBJ databases">
        <title>Colletotrichum kahawae CIFC_Que2 genome sequencing and assembly.</title>
        <authorList>
            <person name="Baroncelli R."/>
        </authorList>
    </citation>
    <scope>NUCLEOTIDE SEQUENCE</scope>
    <source>
        <strain evidence="3">CIFC_Que2</strain>
    </source>
</reference>
<protein>
    <submittedName>
        <fullName evidence="3">Transposase</fullName>
    </submittedName>
</protein>
<evidence type="ECO:0000259" key="2">
    <source>
        <dbReference type="PROSITE" id="PS50960"/>
    </source>
</evidence>
<accession>A0AAD9Y761</accession>
<evidence type="ECO:0000256" key="1">
    <source>
        <dbReference type="PROSITE-ProRule" id="PRU00320"/>
    </source>
</evidence>
<dbReference type="GO" id="GO:0005634">
    <property type="term" value="C:nucleus"/>
    <property type="evidence" value="ECO:0007669"/>
    <property type="project" value="UniProtKB-SubCell"/>
</dbReference>
<dbReference type="Gene3D" id="1.10.10.60">
    <property type="entry name" value="Homeodomain-like"/>
    <property type="match status" value="1"/>
</dbReference>
<feature type="DNA-binding region" description="H-T-H motif" evidence="1">
    <location>
        <begin position="22"/>
        <end position="42"/>
    </location>
</feature>
<dbReference type="InterPro" id="IPR007889">
    <property type="entry name" value="HTH_Psq"/>
</dbReference>
<keyword evidence="1" id="KW-0238">DNA-binding</keyword>
<organism evidence="3 4">
    <name type="scientific">Colletotrichum kahawae</name>
    <name type="common">Coffee berry disease fungus</name>
    <dbReference type="NCBI Taxonomy" id="34407"/>
    <lineage>
        <taxon>Eukaryota</taxon>
        <taxon>Fungi</taxon>
        <taxon>Dikarya</taxon>
        <taxon>Ascomycota</taxon>
        <taxon>Pezizomycotina</taxon>
        <taxon>Sordariomycetes</taxon>
        <taxon>Hypocreomycetidae</taxon>
        <taxon>Glomerellales</taxon>
        <taxon>Glomerellaceae</taxon>
        <taxon>Colletotrichum</taxon>
        <taxon>Colletotrichum gloeosporioides species complex</taxon>
    </lineage>
</organism>
<name>A0AAD9Y761_COLKA</name>
<sequence>MRQYTEDEVSQALEAIEAGASLRKASSQYGVPRTTLQSRIHGTQAGDIAFSDQQRLSLSQESHLSEWVNLRTLLNASYRSMETPSLLERTGCSLLSRETHQQWFKYLAIPEIIAIKASNRYNIDKTSILESRGSKRLILRSSETRSIRKK</sequence>
<dbReference type="Pfam" id="PF05225">
    <property type="entry name" value="HTH_psq"/>
    <property type="match status" value="1"/>
</dbReference>
<dbReference type="EMBL" id="VYYT01000358">
    <property type="protein sequence ID" value="KAK2739877.1"/>
    <property type="molecule type" value="Genomic_DNA"/>
</dbReference>
<dbReference type="PROSITE" id="PS50960">
    <property type="entry name" value="HTH_PSQ"/>
    <property type="match status" value="1"/>
</dbReference>
<evidence type="ECO:0000313" key="4">
    <source>
        <dbReference type="Proteomes" id="UP001281614"/>
    </source>
</evidence>
<comment type="subcellular location">
    <subcellularLocation>
        <location evidence="1">Nucleus</location>
    </subcellularLocation>
</comment>
<dbReference type="SUPFAM" id="SSF46689">
    <property type="entry name" value="Homeodomain-like"/>
    <property type="match status" value="1"/>
</dbReference>
<dbReference type="InterPro" id="IPR009057">
    <property type="entry name" value="Homeodomain-like_sf"/>
</dbReference>
<evidence type="ECO:0000313" key="3">
    <source>
        <dbReference type="EMBL" id="KAK2739877.1"/>
    </source>
</evidence>
<gene>
    <name evidence="3" type="ORF">CKAH01_18631</name>
</gene>
<keyword evidence="4" id="KW-1185">Reference proteome</keyword>
<keyword evidence="1" id="KW-0539">Nucleus</keyword>